<evidence type="ECO:0000313" key="3">
    <source>
        <dbReference type="EMBL" id="OAL10249.1"/>
    </source>
</evidence>
<gene>
    <name evidence="3" type="ORF">A6V39_02280</name>
</gene>
<dbReference type="AlphaFoldDB" id="A0A1A9QEW5"/>
<evidence type="ECO:0000256" key="2">
    <source>
        <dbReference type="SAM" id="Phobius"/>
    </source>
</evidence>
<comment type="caution">
    <text evidence="3">The sequence shown here is derived from an EMBL/GenBank/DDBJ whole genome shotgun (WGS) entry which is preliminary data.</text>
</comment>
<accession>A0A1A9QEW5</accession>
<evidence type="ECO:0000313" key="4">
    <source>
        <dbReference type="Proteomes" id="UP000077623"/>
    </source>
</evidence>
<dbReference type="RefSeq" id="WP_187150097.1">
    <property type="nucleotide sequence ID" value="NZ_LWUJ01000011.1"/>
</dbReference>
<dbReference type="Proteomes" id="UP000077623">
    <property type="component" value="Unassembled WGS sequence"/>
</dbReference>
<feature type="transmembrane region" description="Helical" evidence="2">
    <location>
        <begin position="109"/>
        <end position="127"/>
    </location>
</feature>
<feature type="transmembrane region" description="Helical" evidence="2">
    <location>
        <begin position="70"/>
        <end position="89"/>
    </location>
</feature>
<evidence type="ECO:0008006" key="5">
    <source>
        <dbReference type="Google" id="ProtNLM"/>
    </source>
</evidence>
<name>A0A1A9QEW5_9MOLU</name>
<keyword evidence="4" id="KW-1185">Reference proteome</keyword>
<keyword evidence="2" id="KW-0812">Transmembrane</keyword>
<feature type="transmembrane region" description="Helical" evidence="2">
    <location>
        <begin position="218"/>
        <end position="239"/>
    </location>
</feature>
<dbReference type="STRING" id="432608.A6V39_02280"/>
<feature type="transmembrane region" description="Helical" evidence="2">
    <location>
        <begin position="278"/>
        <end position="295"/>
    </location>
</feature>
<feature type="transmembrane region" description="Helical" evidence="2">
    <location>
        <begin position="169"/>
        <end position="198"/>
    </location>
</feature>
<keyword evidence="2" id="KW-1133">Transmembrane helix</keyword>
<evidence type="ECO:0000256" key="1">
    <source>
        <dbReference type="SAM" id="MobiDB-lite"/>
    </source>
</evidence>
<reference evidence="4" key="1">
    <citation type="submission" date="2016-04" db="EMBL/GenBank/DDBJ databases">
        <authorList>
            <person name="Quiroz-Castaneda R.E."/>
            <person name="Martinez-Ocampo F."/>
        </authorList>
    </citation>
    <scope>NUCLEOTIDE SEQUENCE [LARGE SCALE GENOMIC DNA]</scope>
    <source>
        <strain evidence="4">INIFAP01</strain>
    </source>
</reference>
<dbReference type="EMBL" id="LWUJ01000011">
    <property type="protein sequence ID" value="OAL10249.1"/>
    <property type="molecule type" value="Genomic_DNA"/>
</dbReference>
<keyword evidence="2" id="KW-0472">Membrane</keyword>
<proteinExistence type="predicted"/>
<organism evidence="3 4">
    <name type="scientific">Candidatus Mycoplasma haematobovis</name>
    <dbReference type="NCBI Taxonomy" id="432608"/>
    <lineage>
        <taxon>Bacteria</taxon>
        <taxon>Bacillati</taxon>
        <taxon>Mycoplasmatota</taxon>
        <taxon>Mollicutes</taxon>
        <taxon>Mycoplasmataceae</taxon>
        <taxon>Mycoplasma</taxon>
    </lineage>
</organism>
<sequence>MEDNTQQQEQQPEKEEGEFLDTERILSEEDERLIDELAGDEEVDDDYFYNPTSKAYRCCHTALKRQTQMTLFWVLFLLAFLGAIGALYATKVLDFSNSNSKCSQKEAILVIPFASMATLGLMAKIIAVKRQNRYYSVEKKRFLKGLPDKPNELVQEFYVLQYCRRSSQFWIMITLVGLSIVTGVYCVIVSGILKAAGIEGKSRLFNMTGKLGFGEDTVAGLTSLSWMVIPFWLLCYAIARSRSTKIIKALEEVYPPDKIMDECLCNHRLSVNNRKQKLIAFAIVCWLGCVVYLLFKKLICNIFEKSFYI</sequence>
<feature type="compositionally biased region" description="Low complexity" evidence="1">
    <location>
        <begin position="1"/>
        <end position="10"/>
    </location>
</feature>
<protein>
    <recommendedName>
        <fullName evidence="5">Transmembrane protein</fullName>
    </recommendedName>
</protein>
<feature type="region of interest" description="Disordered" evidence="1">
    <location>
        <begin position="1"/>
        <end position="22"/>
    </location>
</feature>